<dbReference type="GO" id="GO:0006355">
    <property type="term" value="P:regulation of DNA-templated transcription"/>
    <property type="evidence" value="ECO:0007669"/>
    <property type="project" value="TreeGrafter"/>
</dbReference>
<evidence type="ECO:0000313" key="12">
    <source>
        <dbReference type="Proteomes" id="UP001201812"/>
    </source>
</evidence>
<protein>
    <recommendedName>
        <fullName evidence="4">Protein arginine N-methyltransferase</fullName>
    </recommendedName>
</protein>
<dbReference type="InterPro" id="IPR025799">
    <property type="entry name" value="Arg_MeTrfase"/>
</dbReference>
<dbReference type="PANTHER" id="PTHR10738:SF0">
    <property type="entry name" value="PROTEIN ARGININE N-METHYLTRANSFERASE 5"/>
    <property type="match status" value="1"/>
</dbReference>
<evidence type="ECO:0000256" key="3">
    <source>
        <dbReference type="ARBA" id="ARBA00022691"/>
    </source>
</evidence>
<dbReference type="GO" id="GO:0005634">
    <property type="term" value="C:nucleus"/>
    <property type="evidence" value="ECO:0007669"/>
    <property type="project" value="TreeGrafter"/>
</dbReference>
<evidence type="ECO:0000256" key="2">
    <source>
        <dbReference type="ARBA" id="ARBA00022679"/>
    </source>
</evidence>
<evidence type="ECO:0000259" key="10">
    <source>
        <dbReference type="Pfam" id="PF17286"/>
    </source>
</evidence>
<evidence type="ECO:0000256" key="1">
    <source>
        <dbReference type="ARBA" id="ARBA00022603"/>
    </source>
</evidence>
<dbReference type="Pfam" id="PF17285">
    <property type="entry name" value="PRMT5_TIM"/>
    <property type="match status" value="1"/>
</dbReference>
<dbReference type="PANTHER" id="PTHR10738">
    <property type="entry name" value="PROTEIN ARGININE N-METHYLTRANSFERASE 5"/>
    <property type="match status" value="1"/>
</dbReference>
<evidence type="ECO:0000256" key="5">
    <source>
        <dbReference type="PIRSR" id="PIRSR015894-1"/>
    </source>
</evidence>
<dbReference type="PROSITE" id="PS51678">
    <property type="entry name" value="SAM_MT_PRMT"/>
    <property type="match status" value="1"/>
</dbReference>
<dbReference type="Pfam" id="PF17286">
    <property type="entry name" value="PRMT5_C"/>
    <property type="match status" value="1"/>
</dbReference>
<dbReference type="AlphaFoldDB" id="A0AAD4RDR4"/>
<feature type="domain" description="PRMT5 arginine-N-methyltransferase" evidence="8">
    <location>
        <begin position="243"/>
        <end position="422"/>
    </location>
</feature>
<feature type="active site" description="Proton donor/acceptor" evidence="5">
    <location>
        <position position="402"/>
    </location>
</feature>
<keyword evidence="12" id="KW-1185">Reference proteome</keyword>
<comment type="caution">
    <text evidence="11">The sequence shown here is derived from an EMBL/GenBank/DDBJ whole genome shotgun (WGS) entry which is preliminary data.</text>
</comment>
<feature type="binding site" evidence="6">
    <location>
        <begin position="274"/>
        <end position="275"/>
    </location>
    <ligand>
        <name>S-adenosyl-L-methionine</name>
        <dbReference type="ChEBI" id="CHEBI:59789"/>
    </ligand>
</feature>
<feature type="binding site" evidence="6">
    <location>
        <position position="265"/>
    </location>
    <ligand>
        <name>S-adenosyl-L-methionine</name>
        <dbReference type="ChEBI" id="CHEBI:59789"/>
    </ligand>
</feature>
<feature type="active site" description="Proton donor/acceptor" evidence="5">
    <location>
        <position position="393"/>
    </location>
</feature>
<evidence type="ECO:0000256" key="7">
    <source>
        <dbReference type="PIRSR" id="PIRSR015894-3"/>
    </source>
</evidence>
<evidence type="ECO:0000256" key="6">
    <source>
        <dbReference type="PIRSR" id="PIRSR015894-2"/>
    </source>
</evidence>
<dbReference type="GO" id="GO:0016274">
    <property type="term" value="F:protein-arginine N-methyltransferase activity"/>
    <property type="evidence" value="ECO:0007669"/>
    <property type="project" value="InterPro"/>
</dbReference>
<dbReference type="Gene3D" id="3.40.50.150">
    <property type="entry name" value="Vaccinia Virus protein VP39"/>
    <property type="match status" value="1"/>
</dbReference>
<dbReference type="PIRSF" id="PIRSF015894">
    <property type="entry name" value="Skb1_MeTrfase"/>
    <property type="match status" value="1"/>
</dbReference>
<sequence>MTKNLCIGWFFPCEQNVADGTLASTSDINIAMHCKNIVSKGIDFLCYPIGGSKRYVWRPQKVEVPPQIYLPDQQLQSRSWQTYVNSCISSWIDCDSDDDEISKLSIDGLEMELNYLSYMGLQSVVIPVKHVKSPKLGSIVHKWLWRKASNFTFWIILPTNISCFHGNAYDIWSIWADFRNMCENHPRLMAGIKICEDSDEEFYTAALLNRWRNEPVACLWIDSAIFVSGSACNDLKLSQKWPIELVDSLQIPLQPLSANLESIVYNTFEEDKVKYAAYKTAISLALKDIVDRKSAENNITSEVSIVAFVVGAGRGPLVTMLIDSENEVKNCCSVSFILNIWAVEKNPNACLSLQYCNEQRWNNRVHILHCDMRNLAELKMQRKIPNADIIISELLGSFADNELCPECLDGVSMIGDDNTVFIPKSYKSYLAPAQSIRIHQNIIKIGTEKDYWSEKIPGTGREPYSDPIPGDSLYVACLSDSCLLDEPKECFSFCHPNTESNAREKHLRFSFAYPCELMGFAGYFDVCLYKNISLSTVPNVHTSGLISWFPALLPLRNLIRLSDKSSISIFISRKIDEGGIWYEWYIEYEEPNTGNKIKTPLQNGNGETQYMRLKSE</sequence>
<dbReference type="Proteomes" id="UP001201812">
    <property type="component" value="Unassembled WGS sequence"/>
</dbReference>
<feature type="domain" description="PRMT5 TIM barrel" evidence="9">
    <location>
        <begin position="41"/>
        <end position="238"/>
    </location>
</feature>
<name>A0AAD4RDR4_9BILA</name>
<dbReference type="Gene3D" id="3.20.20.150">
    <property type="entry name" value="Divalent-metal-dependent TIM barrel enzymes"/>
    <property type="match status" value="1"/>
</dbReference>
<evidence type="ECO:0000259" key="9">
    <source>
        <dbReference type="Pfam" id="PF17285"/>
    </source>
</evidence>
<organism evidence="11 12">
    <name type="scientific">Ditylenchus destructor</name>
    <dbReference type="NCBI Taxonomy" id="166010"/>
    <lineage>
        <taxon>Eukaryota</taxon>
        <taxon>Metazoa</taxon>
        <taxon>Ecdysozoa</taxon>
        <taxon>Nematoda</taxon>
        <taxon>Chromadorea</taxon>
        <taxon>Rhabditida</taxon>
        <taxon>Tylenchina</taxon>
        <taxon>Tylenchomorpha</taxon>
        <taxon>Sphaerularioidea</taxon>
        <taxon>Anguinidae</taxon>
        <taxon>Anguininae</taxon>
        <taxon>Ditylenchus</taxon>
    </lineage>
</organism>
<evidence type="ECO:0000259" key="8">
    <source>
        <dbReference type="Pfam" id="PF05185"/>
    </source>
</evidence>
<dbReference type="EMBL" id="JAKKPZ010000001">
    <property type="protein sequence ID" value="KAI1729187.1"/>
    <property type="molecule type" value="Genomic_DNA"/>
</dbReference>
<proteinExistence type="inferred from homology"/>
<accession>A0AAD4RDR4</accession>
<dbReference type="Gene3D" id="2.70.160.11">
    <property type="entry name" value="Hnrnp arginine n-methyltransferase1"/>
    <property type="match status" value="1"/>
</dbReference>
<feature type="domain" description="PRMT5 oligomerisation" evidence="10">
    <location>
        <begin position="425"/>
        <end position="611"/>
    </location>
</feature>
<dbReference type="InterPro" id="IPR007857">
    <property type="entry name" value="Arg_MeTrfase_PRMT5"/>
</dbReference>
<evidence type="ECO:0000256" key="4">
    <source>
        <dbReference type="PIRNR" id="PIRNR015894"/>
    </source>
</evidence>
<comment type="similarity">
    <text evidence="4">Belongs to the class I-like SAM-binding methyltransferase superfamily.</text>
</comment>
<keyword evidence="1 4" id="KW-0489">Methyltransferase</keyword>
<reference evidence="11" key="1">
    <citation type="submission" date="2022-01" db="EMBL/GenBank/DDBJ databases">
        <title>Genome Sequence Resource for Two Populations of Ditylenchus destructor, the Migratory Endoparasitic Phytonematode.</title>
        <authorList>
            <person name="Zhang H."/>
            <person name="Lin R."/>
            <person name="Xie B."/>
        </authorList>
    </citation>
    <scope>NUCLEOTIDE SEQUENCE</scope>
    <source>
        <strain evidence="11">BazhouSP</strain>
    </source>
</reference>
<keyword evidence="3 4" id="KW-0949">S-adenosyl-L-methionine</keyword>
<dbReference type="InterPro" id="IPR029063">
    <property type="entry name" value="SAM-dependent_MTases_sf"/>
</dbReference>
<dbReference type="SUPFAM" id="SSF53335">
    <property type="entry name" value="S-adenosyl-L-methionine-dependent methyltransferases"/>
    <property type="match status" value="1"/>
</dbReference>
<evidence type="ECO:0000313" key="11">
    <source>
        <dbReference type="EMBL" id="KAI1729187.1"/>
    </source>
</evidence>
<dbReference type="GO" id="GO:0032259">
    <property type="term" value="P:methylation"/>
    <property type="evidence" value="ECO:0007669"/>
    <property type="project" value="UniProtKB-KW"/>
</dbReference>
<keyword evidence="2 4" id="KW-0808">Transferase</keyword>
<dbReference type="InterPro" id="IPR035075">
    <property type="entry name" value="PRMT5"/>
</dbReference>
<gene>
    <name evidence="11" type="ORF">DdX_01410</name>
</gene>
<dbReference type="Pfam" id="PF05185">
    <property type="entry name" value="PRMT5"/>
    <property type="match status" value="1"/>
</dbReference>
<feature type="binding site" evidence="6">
    <location>
        <position position="344"/>
    </location>
    <ligand>
        <name>S-adenosyl-L-methionine</name>
        <dbReference type="ChEBI" id="CHEBI:59789"/>
    </ligand>
</feature>
<dbReference type="CDD" id="cd02440">
    <property type="entry name" value="AdoMet_MTases"/>
    <property type="match status" value="1"/>
</dbReference>
<feature type="binding site" evidence="6">
    <location>
        <begin position="371"/>
        <end position="372"/>
    </location>
    <ligand>
        <name>S-adenosyl-L-methionine</name>
        <dbReference type="ChEBI" id="CHEBI:59789"/>
    </ligand>
</feature>
<dbReference type="InterPro" id="IPR035248">
    <property type="entry name" value="PRMT5_C"/>
</dbReference>
<feature type="site" description="Critical for specifying symmetric addition of methyl groups" evidence="7">
    <location>
        <position position="268"/>
    </location>
</feature>
<dbReference type="GO" id="GO:0005829">
    <property type="term" value="C:cytosol"/>
    <property type="evidence" value="ECO:0007669"/>
    <property type="project" value="TreeGrafter"/>
</dbReference>
<dbReference type="InterPro" id="IPR035247">
    <property type="entry name" value="PRMT5_TIM"/>
</dbReference>